<evidence type="ECO:0000259" key="2">
    <source>
        <dbReference type="Pfam" id="PF12307"/>
    </source>
</evidence>
<sequence length="416" mass="45319">MTANPGATLLAQLHDALTRYVVMPSEQATDAVVLWIAATHVQPAWAHAPRLVIRAPERRCGKSRLLDIVEATCHDPLITVNASPAAVYRSITPDPPVLLVDEADTIFGPKAGDNEDLRGLLNAGHQRGRPALRYDAATSKVVTIPTFAMAALAGIGAMPDTIEDRAVVVHMRRRASGEKTFPYRARRDREPLRALAQRLTEWLRGDMAVLERAEPAMPVEDRAADTWEPLVAVADHAGGDWPERARTAAVEMTREHNETGEISDRLRLLIDCRTAFADDLALPTAELLHRLRGLEESPWREFGPTGLTAMKLGSLLKEYGIRSATIRFPGSGQAKGYQRADFADAWSRYAPDLDTSGGGEPSQPYQPHNPSSDPVRLDEWYGSSRTSKKAVPPLTSKNEAGTAGTATPLKVVGNNA</sequence>
<dbReference type="AlphaFoldDB" id="A0A076MMB3"/>
<dbReference type="HOGENOM" id="CLU_041012_1_0_11"/>
<dbReference type="OrthoDB" id="3261135at2"/>
<name>A0A076MMB3_AMYME</name>
<dbReference type="eggNOG" id="COG0464">
    <property type="taxonomic scope" value="Bacteria"/>
</dbReference>
<proteinExistence type="predicted"/>
<protein>
    <submittedName>
        <fullName evidence="3">PhiRv2 prophage protein</fullName>
    </submittedName>
</protein>
<dbReference type="RefSeq" id="WP_026153658.1">
    <property type="nucleotide sequence ID" value="NZ_AQUL01000001.1"/>
</dbReference>
<feature type="compositionally biased region" description="Polar residues" evidence="1">
    <location>
        <begin position="363"/>
        <end position="372"/>
    </location>
</feature>
<gene>
    <name evidence="3" type="ORF">AMETH_0014</name>
</gene>
<keyword evidence="4" id="KW-1185">Reference proteome</keyword>
<dbReference type="InterPro" id="IPR022081">
    <property type="entry name" value="DUF3631"/>
</dbReference>
<feature type="region of interest" description="Disordered" evidence="1">
    <location>
        <begin position="350"/>
        <end position="416"/>
    </location>
</feature>
<dbReference type="KEGG" id="amq:AMETH_0014"/>
<evidence type="ECO:0000313" key="3">
    <source>
        <dbReference type="EMBL" id="AIJ20106.1"/>
    </source>
</evidence>
<feature type="domain" description="DUF3631" evidence="2">
    <location>
        <begin position="170"/>
        <end position="349"/>
    </location>
</feature>
<accession>A0A076MMB3</accession>
<evidence type="ECO:0000313" key="4">
    <source>
        <dbReference type="Proteomes" id="UP000062973"/>
    </source>
</evidence>
<evidence type="ECO:0000256" key="1">
    <source>
        <dbReference type="SAM" id="MobiDB-lite"/>
    </source>
</evidence>
<reference evidence="3 4" key="1">
    <citation type="submission" date="2014-07" db="EMBL/GenBank/DDBJ databases">
        <title>Whole Genome Sequence of the Amycolatopsis methanolica 239.</title>
        <authorList>
            <person name="Tang B."/>
        </authorList>
    </citation>
    <scope>NUCLEOTIDE SEQUENCE [LARGE SCALE GENOMIC DNA]</scope>
    <source>
        <strain evidence="3 4">239</strain>
    </source>
</reference>
<dbReference type="Pfam" id="PF12307">
    <property type="entry name" value="DUF3631"/>
    <property type="match status" value="1"/>
</dbReference>
<dbReference type="STRING" id="1068978.AMETH_0014"/>
<organism evidence="3 4">
    <name type="scientific">Amycolatopsis methanolica 239</name>
    <dbReference type="NCBI Taxonomy" id="1068978"/>
    <lineage>
        <taxon>Bacteria</taxon>
        <taxon>Bacillati</taxon>
        <taxon>Actinomycetota</taxon>
        <taxon>Actinomycetes</taxon>
        <taxon>Pseudonocardiales</taxon>
        <taxon>Pseudonocardiaceae</taxon>
        <taxon>Amycolatopsis</taxon>
        <taxon>Amycolatopsis methanolica group</taxon>
    </lineage>
</organism>
<dbReference type="PATRIC" id="fig|1068978.7.peg.15"/>
<dbReference type="Proteomes" id="UP000062973">
    <property type="component" value="Chromosome"/>
</dbReference>
<dbReference type="EMBL" id="CP009110">
    <property type="protein sequence ID" value="AIJ20106.1"/>
    <property type="molecule type" value="Genomic_DNA"/>
</dbReference>